<proteinExistence type="predicted"/>
<dbReference type="Pfam" id="PF04932">
    <property type="entry name" value="Wzy_C"/>
    <property type="match status" value="1"/>
</dbReference>
<keyword evidence="2 5" id="KW-0812">Transmembrane</keyword>
<keyword evidence="3 5" id="KW-1133">Transmembrane helix</keyword>
<feature type="transmembrane region" description="Helical" evidence="5">
    <location>
        <begin position="258"/>
        <end position="280"/>
    </location>
</feature>
<sequence length="454" mass="52215">MEKQNKLIFNMLSRLTNYLILLFLFALPFQTRWIIEYGILNNRPWEFGTISLYGTEFFLWLIVILTGIRIFGRPDFWKSFSNCRINADYFKMHKKNILAVLIFLFSTAVFIRSGNPISWQFTTWFLGGICLMISIAVSELSFSRAGMTLWLSGVVQGVLAVQQFFYQKIIGSKWLGMSAQNSSDSGVSVVQFGDERWLRAYGSFGWPNSLGIYLAVIFVLGLILYFYFSKTKWRILILVGQLIILTGLLLSFSRGAWLAAVGGLLIFGLIAWNNLPFEFTRRKFYSQFVKQLAVYAVLVISLVTIYFPVFTNRFNTGNYLEYLSITERQDQLNVAGQMISDNLFFGVGPGLYTNYLARYFVSPTYGVYQPVHNIFLLALAELGIFVFLFILVFVFWLIKKIGRAGPIYFSVLTVLFLAGFYDHFLWSLYAGQLIWWVVLALGLMLKKSQSNIEK</sequence>
<dbReference type="PANTHER" id="PTHR37422">
    <property type="entry name" value="TEICHURONIC ACID BIOSYNTHESIS PROTEIN TUAE"/>
    <property type="match status" value="1"/>
</dbReference>
<evidence type="ECO:0000256" key="1">
    <source>
        <dbReference type="ARBA" id="ARBA00004141"/>
    </source>
</evidence>
<evidence type="ECO:0000256" key="3">
    <source>
        <dbReference type="ARBA" id="ARBA00022989"/>
    </source>
</evidence>
<feature type="transmembrane region" description="Helical" evidence="5">
    <location>
        <begin position="405"/>
        <end position="421"/>
    </location>
</feature>
<feature type="transmembrane region" description="Helical" evidence="5">
    <location>
        <begin position="292"/>
        <end position="310"/>
    </location>
</feature>
<keyword evidence="4 5" id="KW-0472">Membrane</keyword>
<evidence type="ECO:0000259" key="6">
    <source>
        <dbReference type="Pfam" id="PF04932"/>
    </source>
</evidence>
<dbReference type="GO" id="GO:0016020">
    <property type="term" value="C:membrane"/>
    <property type="evidence" value="ECO:0007669"/>
    <property type="project" value="UniProtKB-SubCell"/>
</dbReference>
<gene>
    <name evidence="7" type="ORF">COU29_00490</name>
</gene>
<dbReference type="EMBL" id="PFBV01000002">
    <property type="protein sequence ID" value="PIT88715.1"/>
    <property type="molecule type" value="Genomic_DNA"/>
</dbReference>
<feature type="transmembrane region" description="Helical" evidence="5">
    <location>
        <begin position="235"/>
        <end position="252"/>
    </location>
</feature>
<dbReference type="AlphaFoldDB" id="A0A2M6W7J9"/>
<feature type="transmembrane region" description="Helical" evidence="5">
    <location>
        <begin position="374"/>
        <end position="398"/>
    </location>
</feature>
<comment type="subcellular location">
    <subcellularLocation>
        <location evidence="1">Membrane</location>
        <topology evidence="1">Multi-pass membrane protein</topology>
    </subcellularLocation>
</comment>
<feature type="transmembrane region" description="Helical" evidence="5">
    <location>
        <begin position="50"/>
        <end position="72"/>
    </location>
</feature>
<feature type="transmembrane region" description="Helical" evidence="5">
    <location>
        <begin position="427"/>
        <end position="445"/>
    </location>
</feature>
<organism evidence="7 8">
    <name type="scientific">Candidatus Magasanikbacteria bacterium CG10_big_fil_rev_8_21_14_0_10_36_32</name>
    <dbReference type="NCBI Taxonomy" id="1974646"/>
    <lineage>
        <taxon>Bacteria</taxon>
        <taxon>Candidatus Magasanikiibacteriota</taxon>
    </lineage>
</organism>
<evidence type="ECO:0000256" key="5">
    <source>
        <dbReference type="SAM" id="Phobius"/>
    </source>
</evidence>
<dbReference type="InterPro" id="IPR051533">
    <property type="entry name" value="WaaL-like"/>
</dbReference>
<dbReference type="PANTHER" id="PTHR37422:SF13">
    <property type="entry name" value="LIPOPOLYSACCHARIDE BIOSYNTHESIS PROTEIN PA4999-RELATED"/>
    <property type="match status" value="1"/>
</dbReference>
<name>A0A2M6W7J9_9BACT</name>
<feature type="transmembrane region" description="Helical" evidence="5">
    <location>
        <begin position="149"/>
        <end position="166"/>
    </location>
</feature>
<feature type="transmembrane region" description="Helical" evidence="5">
    <location>
        <begin position="93"/>
        <end position="111"/>
    </location>
</feature>
<evidence type="ECO:0000256" key="4">
    <source>
        <dbReference type="ARBA" id="ARBA00023136"/>
    </source>
</evidence>
<protein>
    <recommendedName>
        <fullName evidence="6">O-antigen ligase-related domain-containing protein</fullName>
    </recommendedName>
</protein>
<evidence type="ECO:0000313" key="7">
    <source>
        <dbReference type="EMBL" id="PIT88715.1"/>
    </source>
</evidence>
<feature type="domain" description="O-antigen ligase-related" evidence="6">
    <location>
        <begin position="242"/>
        <end position="390"/>
    </location>
</feature>
<dbReference type="Proteomes" id="UP000231426">
    <property type="component" value="Unassembled WGS sequence"/>
</dbReference>
<dbReference type="InterPro" id="IPR007016">
    <property type="entry name" value="O-antigen_ligase-rel_domated"/>
</dbReference>
<feature type="transmembrane region" description="Helical" evidence="5">
    <location>
        <begin position="210"/>
        <end position="228"/>
    </location>
</feature>
<comment type="caution">
    <text evidence="7">The sequence shown here is derived from an EMBL/GenBank/DDBJ whole genome shotgun (WGS) entry which is preliminary data.</text>
</comment>
<reference evidence="8" key="1">
    <citation type="submission" date="2017-09" db="EMBL/GenBank/DDBJ databases">
        <title>Depth-based differentiation of microbial function through sediment-hosted aquifers and enrichment of novel symbionts in the deep terrestrial subsurface.</title>
        <authorList>
            <person name="Probst A.J."/>
            <person name="Ladd B."/>
            <person name="Jarett J.K."/>
            <person name="Geller-Mcgrath D.E."/>
            <person name="Sieber C.M.K."/>
            <person name="Emerson J.B."/>
            <person name="Anantharaman K."/>
            <person name="Thomas B.C."/>
            <person name="Malmstrom R."/>
            <person name="Stieglmeier M."/>
            <person name="Klingl A."/>
            <person name="Woyke T."/>
            <person name="Ryan C.M."/>
            <person name="Banfield J.F."/>
        </authorList>
    </citation>
    <scope>NUCLEOTIDE SEQUENCE [LARGE SCALE GENOMIC DNA]</scope>
</reference>
<feature type="transmembrane region" description="Helical" evidence="5">
    <location>
        <begin position="12"/>
        <end position="30"/>
    </location>
</feature>
<evidence type="ECO:0000313" key="8">
    <source>
        <dbReference type="Proteomes" id="UP000231426"/>
    </source>
</evidence>
<accession>A0A2M6W7J9</accession>
<feature type="transmembrane region" description="Helical" evidence="5">
    <location>
        <begin position="117"/>
        <end position="137"/>
    </location>
</feature>
<evidence type="ECO:0000256" key="2">
    <source>
        <dbReference type="ARBA" id="ARBA00022692"/>
    </source>
</evidence>